<keyword evidence="3 4" id="KW-0067">ATP-binding</keyword>
<dbReference type="PROSITE" id="PS50975">
    <property type="entry name" value="ATP_GRASP"/>
    <property type="match status" value="1"/>
</dbReference>
<dbReference type="GO" id="GO:0005524">
    <property type="term" value="F:ATP binding"/>
    <property type="evidence" value="ECO:0007669"/>
    <property type="project" value="UniProtKB-UniRule"/>
</dbReference>
<dbReference type="Pfam" id="PF18603">
    <property type="entry name" value="LAL_C2"/>
    <property type="match status" value="1"/>
</dbReference>
<dbReference type="InterPro" id="IPR040570">
    <property type="entry name" value="LAL_C2"/>
</dbReference>
<dbReference type="eggNOG" id="COG2232">
    <property type="taxonomic scope" value="Bacteria"/>
</dbReference>
<evidence type="ECO:0000256" key="3">
    <source>
        <dbReference type="ARBA" id="ARBA00022840"/>
    </source>
</evidence>
<name>A6TPU7_ALKMQ</name>
<dbReference type="Pfam" id="PF13535">
    <property type="entry name" value="ATP-grasp_4"/>
    <property type="match status" value="1"/>
</dbReference>
<sequence>MAHLLIIEGWISDSGNLILPLLNKMGHTYTFVTRNPSLYKSADYEGEHPLFKNAENTIEVDTNNIKELILAVKDIKFDGVITACDYYFEAVRSVANEFGLPCPLPNNLKHIRQKHLMRQTLESSDIANVIFRLANSWEEIVAAARQIGYPLIIKPVDLDSSSFVRLIKNEEELKEAFDALEEFSVNYREQPRNSVVLLEEFLPGEEVSVESVSFEGKTTIIGITDKSLIGKPYFIETGHMFPANMDENKYEEITEYVKSVLDAVGFENGVAHTEVKLTKSGPRIIEINPRVPGNYIVELIEHVTGLNLLRIFVGLSLGEKPELSMTNTGIVSAASLFFIPPREGTISQIKGVESLKDNPNILRYHIPECSDRYVKQPIDNTCYLGHVIAQDTAGYSARQYGEQAIKQIELVYKK</sequence>
<dbReference type="KEGG" id="amt:Amet_2054"/>
<dbReference type="EMBL" id="CP000724">
    <property type="protein sequence ID" value="ABR48215.1"/>
    <property type="molecule type" value="Genomic_DNA"/>
</dbReference>
<evidence type="ECO:0000313" key="7">
    <source>
        <dbReference type="Proteomes" id="UP000001572"/>
    </source>
</evidence>
<feature type="domain" description="ATP-grasp" evidence="5">
    <location>
        <begin position="118"/>
        <end position="317"/>
    </location>
</feature>
<dbReference type="PANTHER" id="PTHR43585">
    <property type="entry name" value="FUMIPYRROLE BIOSYNTHESIS PROTEIN C"/>
    <property type="match status" value="1"/>
</dbReference>
<evidence type="ECO:0000259" key="5">
    <source>
        <dbReference type="PROSITE" id="PS50975"/>
    </source>
</evidence>
<evidence type="ECO:0000256" key="2">
    <source>
        <dbReference type="ARBA" id="ARBA00022741"/>
    </source>
</evidence>
<protein>
    <recommendedName>
        <fullName evidence="5">ATP-grasp domain-containing protein</fullName>
    </recommendedName>
</protein>
<gene>
    <name evidence="6" type="ordered locus">Amet_2054</name>
</gene>
<accession>A6TPU7</accession>
<proteinExistence type="predicted"/>
<evidence type="ECO:0000256" key="4">
    <source>
        <dbReference type="PROSITE-ProRule" id="PRU00409"/>
    </source>
</evidence>
<evidence type="ECO:0000256" key="1">
    <source>
        <dbReference type="ARBA" id="ARBA00022598"/>
    </source>
</evidence>
<organism evidence="6 7">
    <name type="scientific">Alkaliphilus metalliredigens (strain QYMF)</name>
    <dbReference type="NCBI Taxonomy" id="293826"/>
    <lineage>
        <taxon>Bacteria</taxon>
        <taxon>Bacillati</taxon>
        <taxon>Bacillota</taxon>
        <taxon>Clostridia</taxon>
        <taxon>Peptostreptococcales</taxon>
        <taxon>Natronincolaceae</taxon>
        <taxon>Alkaliphilus</taxon>
    </lineage>
</organism>
<dbReference type="Proteomes" id="UP000001572">
    <property type="component" value="Chromosome"/>
</dbReference>
<dbReference type="InterPro" id="IPR011761">
    <property type="entry name" value="ATP-grasp"/>
</dbReference>
<dbReference type="HOGENOM" id="CLU_029016_5_0_9"/>
<dbReference type="SUPFAM" id="SSF56059">
    <property type="entry name" value="Glutathione synthetase ATP-binding domain-like"/>
    <property type="match status" value="1"/>
</dbReference>
<dbReference type="AlphaFoldDB" id="A6TPU7"/>
<keyword evidence="1" id="KW-0436">Ligase</keyword>
<keyword evidence="2 4" id="KW-0547">Nucleotide-binding</keyword>
<dbReference type="GO" id="GO:0046872">
    <property type="term" value="F:metal ion binding"/>
    <property type="evidence" value="ECO:0007669"/>
    <property type="project" value="InterPro"/>
</dbReference>
<dbReference type="STRING" id="293826.Amet_2054"/>
<dbReference type="RefSeq" id="WP_012063195.1">
    <property type="nucleotide sequence ID" value="NC_009633.1"/>
</dbReference>
<dbReference type="GO" id="GO:0016874">
    <property type="term" value="F:ligase activity"/>
    <property type="evidence" value="ECO:0007669"/>
    <property type="project" value="UniProtKB-KW"/>
</dbReference>
<dbReference type="InterPro" id="IPR052032">
    <property type="entry name" value="ATP-dep_AA_Ligase"/>
</dbReference>
<keyword evidence="7" id="KW-1185">Reference proteome</keyword>
<dbReference type="OrthoDB" id="9813261at2"/>
<reference evidence="7" key="1">
    <citation type="journal article" date="2016" name="Genome Announc.">
        <title>Complete genome sequence of Alkaliphilus metalliredigens strain QYMF, an alkaliphilic and metal-reducing bacterium isolated from borax-contaminated leachate ponds.</title>
        <authorList>
            <person name="Hwang C."/>
            <person name="Copeland A."/>
            <person name="Lucas S."/>
            <person name="Lapidus A."/>
            <person name="Barry K."/>
            <person name="Detter J.C."/>
            <person name="Glavina Del Rio T."/>
            <person name="Hammon N."/>
            <person name="Israni S."/>
            <person name="Dalin E."/>
            <person name="Tice H."/>
            <person name="Pitluck S."/>
            <person name="Chertkov O."/>
            <person name="Brettin T."/>
            <person name="Bruce D."/>
            <person name="Han C."/>
            <person name="Schmutz J."/>
            <person name="Larimer F."/>
            <person name="Land M.L."/>
            <person name="Hauser L."/>
            <person name="Kyrpides N."/>
            <person name="Mikhailova N."/>
            <person name="Ye Q."/>
            <person name="Zhou J."/>
            <person name="Richardson P."/>
            <person name="Fields M.W."/>
        </authorList>
    </citation>
    <scope>NUCLEOTIDE SEQUENCE [LARGE SCALE GENOMIC DNA]</scope>
    <source>
        <strain evidence="7">QYMF</strain>
    </source>
</reference>
<dbReference type="Gene3D" id="3.30.470.20">
    <property type="entry name" value="ATP-grasp fold, B domain"/>
    <property type="match status" value="1"/>
</dbReference>
<dbReference type="PANTHER" id="PTHR43585:SF2">
    <property type="entry name" value="ATP-GRASP ENZYME FSQD"/>
    <property type="match status" value="1"/>
</dbReference>
<evidence type="ECO:0000313" key="6">
    <source>
        <dbReference type="EMBL" id="ABR48215.1"/>
    </source>
</evidence>